<dbReference type="Pfam" id="PF01012">
    <property type="entry name" value="ETF"/>
    <property type="match status" value="1"/>
</dbReference>
<feature type="domain" description="Electron transfer flavoprotein alpha/beta-subunit N-terminal" evidence="9">
    <location>
        <begin position="4"/>
        <end position="187"/>
    </location>
</feature>
<dbReference type="InterPro" id="IPR018206">
    <property type="entry name" value="ETF_asu_C_CS"/>
</dbReference>
<dbReference type="InterPro" id="IPR029035">
    <property type="entry name" value="DHS-like_NAD/FAD-binding_dom"/>
</dbReference>
<sequence>MENIVVLIELTHQAHPTAAGRGLLALASRLGTPVALTVSDTELPPETITTLGQWGAARIHAVQSPDATTVLLTPLVDGLSDAVRTHAPQAVLTSASVDGREAAARLAVRTGSGILADVLDASVQDSVITTVHSAFGGAYSVQASVPDAMPIITVRIGAIDDGAPALTPELTRVVLEPGSCASATITARTDAPETSARPELRGAATVVSGGRGLGSTQNFVLVEELADALGGAVGASRAAVDAGYMAQTAQVGQTGVSVAPQLYIALGISGAIQHRAGMQGSKTIVAINKDEDAPIFEIADLGIVGDVFSIVPRVIELLKARA</sequence>
<evidence type="ECO:0000256" key="5">
    <source>
        <dbReference type="ARBA" id="ARBA00022630"/>
    </source>
</evidence>
<dbReference type="SUPFAM" id="SSF52402">
    <property type="entry name" value="Adenine nucleotide alpha hydrolases-like"/>
    <property type="match status" value="1"/>
</dbReference>
<dbReference type="PANTHER" id="PTHR43153">
    <property type="entry name" value="ELECTRON TRANSFER FLAVOPROTEIN ALPHA"/>
    <property type="match status" value="1"/>
</dbReference>
<dbReference type="EMBL" id="JAAWVT010000001">
    <property type="protein sequence ID" value="NKG19505.1"/>
    <property type="molecule type" value="Genomic_DNA"/>
</dbReference>
<dbReference type="Gene3D" id="3.40.50.1220">
    <property type="entry name" value="TPP-binding domain"/>
    <property type="match status" value="1"/>
</dbReference>
<dbReference type="Pfam" id="PF00766">
    <property type="entry name" value="ETF_alpha"/>
    <property type="match status" value="1"/>
</dbReference>
<name>A0ABX1G1N4_9MICC</name>
<keyword evidence="11" id="KW-1185">Reference proteome</keyword>
<evidence type="ECO:0000313" key="11">
    <source>
        <dbReference type="Proteomes" id="UP000746595"/>
    </source>
</evidence>
<evidence type="ECO:0000256" key="3">
    <source>
        <dbReference type="ARBA" id="ARBA00011355"/>
    </source>
</evidence>
<dbReference type="RefSeq" id="WP_168150443.1">
    <property type="nucleotide sequence ID" value="NZ_JAAWVT010000001.1"/>
</dbReference>
<evidence type="ECO:0000256" key="8">
    <source>
        <dbReference type="ARBA" id="ARBA00025649"/>
    </source>
</evidence>
<dbReference type="InterPro" id="IPR001308">
    <property type="entry name" value="ETF_a/FixB"/>
</dbReference>
<comment type="subunit">
    <text evidence="3">Heterodimer of an alpha and a beta subunit.</text>
</comment>
<dbReference type="PIRSF" id="PIRSF000089">
    <property type="entry name" value="Electra_flavoP_a"/>
    <property type="match status" value="1"/>
</dbReference>
<protein>
    <submittedName>
        <fullName evidence="10">Electron transfer flavoprotein subunit alpha/FixB family protein</fullName>
    </submittedName>
</protein>
<dbReference type="InterPro" id="IPR014729">
    <property type="entry name" value="Rossmann-like_a/b/a_fold"/>
</dbReference>
<organism evidence="10 11">
    <name type="scientific">Paeniglutamicibacter terrestris</name>
    <dbReference type="NCBI Taxonomy" id="2723403"/>
    <lineage>
        <taxon>Bacteria</taxon>
        <taxon>Bacillati</taxon>
        <taxon>Actinomycetota</taxon>
        <taxon>Actinomycetes</taxon>
        <taxon>Micrococcales</taxon>
        <taxon>Micrococcaceae</taxon>
        <taxon>Paeniglutamicibacter</taxon>
    </lineage>
</organism>
<evidence type="ECO:0000313" key="10">
    <source>
        <dbReference type="EMBL" id="NKG19505.1"/>
    </source>
</evidence>
<proteinExistence type="inferred from homology"/>
<accession>A0ABX1G1N4</accession>
<evidence type="ECO:0000256" key="6">
    <source>
        <dbReference type="ARBA" id="ARBA00022827"/>
    </source>
</evidence>
<gene>
    <name evidence="10" type="ORF">HED64_02135</name>
</gene>
<evidence type="ECO:0000256" key="1">
    <source>
        <dbReference type="ARBA" id="ARBA00001974"/>
    </source>
</evidence>
<comment type="cofactor">
    <cofactor evidence="1">
        <name>FAD</name>
        <dbReference type="ChEBI" id="CHEBI:57692"/>
    </cofactor>
</comment>
<reference evidence="10 11" key="1">
    <citation type="submission" date="2020-04" db="EMBL/GenBank/DDBJ databases">
        <title>Paeniglutamicibacter sp. ANT13_2, a novel actinomycete isolated from sediment in Antarctica.</title>
        <authorList>
            <person name="Sakdapetsiri C."/>
            <person name="Pinyakong O."/>
        </authorList>
    </citation>
    <scope>NUCLEOTIDE SEQUENCE [LARGE SCALE GENOMIC DNA]</scope>
    <source>
        <strain evidence="10 11">ANT13_2</strain>
    </source>
</reference>
<keyword evidence="5" id="KW-0285">Flavoprotein</keyword>
<keyword evidence="4" id="KW-0813">Transport</keyword>
<dbReference type="PANTHER" id="PTHR43153:SF1">
    <property type="entry name" value="ELECTRON TRANSFER FLAVOPROTEIN SUBUNIT ALPHA, MITOCHONDRIAL"/>
    <property type="match status" value="1"/>
</dbReference>
<keyword evidence="7" id="KW-0249">Electron transport</keyword>
<keyword evidence="6" id="KW-0274">FAD</keyword>
<evidence type="ECO:0000256" key="2">
    <source>
        <dbReference type="ARBA" id="ARBA00005817"/>
    </source>
</evidence>
<dbReference type="SMART" id="SM00893">
    <property type="entry name" value="ETF"/>
    <property type="match status" value="1"/>
</dbReference>
<dbReference type="Proteomes" id="UP000746595">
    <property type="component" value="Unassembled WGS sequence"/>
</dbReference>
<dbReference type="InterPro" id="IPR014730">
    <property type="entry name" value="ETF_a/b_N"/>
</dbReference>
<comment type="function">
    <text evidence="8">The electron transfer flavoprotein serves as a specific electron acceptor for other dehydrogenases. It transfers the electrons to the main respiratory chain via ETF-ubiquinone oxidoreductase (ETF dehydrogenase).</text>
</comment>
<dbReference type="Gene3D" id="3.40.50.620">
    <property type="entry name" value="HUPs"/>
    <property type="match status" value="1"/>
</dbReference>
<dbReference type="SUPFAM" id="SSF52467">
    <property type="entry name" value="DHS-like NAD/FAD-binding domain"/>
    <property type="match status" value="1"/>
</dbReference>
<comment type="similarity">
    <text evidence="2">Belongs to the ETF alpha-subunit/FixB family.</text>
</comment>
<dbReference type="InterPro" id="IPR014731">
    <property type="entry name" value="ETF_asu_C"/>
</dbReference>
<evidence type="ECO:0000259" key="9">
    <source>
        <dbReference type="SMART" id="SM00893"/>
    </source>
</evidence>
<evidence type="ECO:0000256" key="7">
    <source>
        <dbReference type="ARBA" id="ARBA00022982"/>
    </source>
</evidence>
<dbReference type="PROSITE" id="PS00696">
    <property type="entry name" value="ETF_ALPHA"/>
    <property type="match status" value="1"/>
</dbReference>
<evidence type="ECO:0000256" key="4">
    <source>
        <dbReference type="ARBA" id="ARBA00022448"/>
    </source>
</evidence>
<comment type="caution">
    <text evidence="10">The sequence shown here is derived from an EMBL/GenBank/DDBJ whole genome shotgun (WGS) entry which is preliminary data.</text>
</comment>